<dbReference type="OrthoDB" id="507476at2"/>
<gene>
    <name evidence="7" type="ORF">X474_22300</name>
</gene>
<keyword evidence="1" id="KW-0479">Metal-binding</keyword>
<protein>
    <recommendedName>
        <fullName evidence="6">LapB rubredoxin metal binding domain-containing protein</fullName>
    </recommendedName>
</protein>
<evidence type="ECO:0000256" key="3">
    <source>
        <dbReference type="ARBA" id="ARBA00022803"/>
    </source>
</evidence>
<organism evidence="7 8">
    <name type="scientific">Dethiosulfatarculus sandiegensis</name>
    <dbReference type="NCBI Taxonomy" id="1429043"/>
    <lineage>
        <taxon>Bacteria</taxon>
        <taxon>Pseudomonadati</taxon>
        <taxon>Thermodesulfobacteriota</taxon>
        <taxon>Desulfarculia</taxon>
        <taxon>Desulfarculales</taxon>
        <taxon>Desulfarculaceae</taxon>
        <taxon>Dethiosulfatarculus</taxon>
    </lineage>
</organism>
<feature type="repeat" description="TPR" evidence="4">
    <location>
        <begin position="60"/>
        <end position="93"/>
    </location>
</feature>
<keyword evidence="3 4" id="KW-0802">TPR repeat</keyword>
<dbReference type="InterPro" id="IPR011990">
    <property type="entry name" value="TPR-like_helical_dom_sf"/>
</dbReference>
<sequence>MGATVLSIGQIDITLAHALLGLGLVLLGLILGFLFSGSSGKSKQEKSAHKKGGGKGRLALDDAFLKGLAHLMADHTDKAIEEFTRAVDLDSDTVETYVVLGNLFRQKGEIERAVRIRQNIVARPNLDPEIKIQALFDLGLDYKKGGLLNRATELFAEVLAMDPEHVEACRQMVSLYEESRDWEKAFETLKRLDRLIGADHSTVLAHYKTERAKELLDQGQIEQAEGFLNQAKKEDKACLDAYLHLGDLEMLKNRPKKAMNIWRKATAIAPRYTDLIIERVAQAEDQVGSKAMKDFLAELDHSKISSLAMVALARHYNNHGEDLKAVELLTKAIRQSRGNLGAHRLKGEILLEKGPQEQALAAYEELLAQLNGNTAAYQCSQCGHLSHELAWKCPRCHKWDTLGPRNM</sequence>
<reference evidence="7 8" key="1">
    <citation type="submission" date="2013-11" db="EMBL/GenBank/DDBJ databases">
        <title>Metagenomic analysis of a methanogenic consortium involved in long chain n-alkane degradation.</title>
        <authorList>
            <person name="Davidova I.A."/>
            <person name="Callaghan A.V."/>
            <person name="Wawrik B."/>
            <person name="Pruitt S."/>
            <person name="Marks C."/>
            <person name="Duncan K.E."/>
            <person name="Suflita J.M."/>
        </authorList>
    </citation>
    <scope>NUCLEOTIDE SEQUENCE [LARGE SCALE GENOMIC DNA]</scope>
    <source>
        <strain evidence="7 8">SPR</strain>
    </source>
</reference>
<comment type="caution">
    <text evidence="7">The sequence shown here is derived from an EMBL/GenBank/DDBJ whole genome shotgun (WGS) entry which is preliminary data.</text>
</comment>
<dbReference type="EMBL" id="AZAC01000044">
    <property type="protein sequence ID" value="KIX11810.1"/>
    <property type="molecule type" value="Genomic_DNA"/>
</dbReference>
<dbReference type="STRING" id="1429043.X474_22300"/>
<evidence type="ECO:0000256" key="1">
    <source>
        <dbReference type="ARBA" id="ARBA00022723"/>
    </source>
</evidence>
<evidence type="ECO:0000259" key="6">
    <source>
        <dbReference type="Pfam" id="PF18073"/>
    </source>
</evidence>
<dbReference type="SMART" id="SM00028">
    <property type="entry name" value="TPR"/>
    <property type="match status" value="6"/>
</dbReference>
<accession>A0A0D2JQM6</accession>
<evidence type="ECO:0000313" key="8">
    <source>
        <dbReference type="Proteomes" id="UP000032233"/>
    </source>
</evidence>
<dbReference type="InterPro" id="IPR041166">
    <property type="entry name" value="Rubredoxin_2"/>
</dbReference>
<dbReference type="Pfam" id="PF13432">
    <property type="entry name" value="TPR_16"/>
    <property type="match status" value="2"/>
</dbReference>
<dbReference type="Proteomes" id="UP000032233">
    <property type="component" value="Unassembled WGS sequence"/>
</dbReference>
<dbReference type="InterPro" id="IPR019734">
    <property type="entry name" value="TPR_rpt"/>
</dbReference>
<feature type="repeat" description="TPR" evidence="4">
    <location>
        <begin position="132"/>
        <end position="165"/>
    </location>
</feature>
<proteinExistence type="predicted"/>
<keyword evidence="2" id="KW-0677">Repeat</keyword>
<dbReference type="InParanoid" id="A0A0D2JQM6"/>
<keyword evidence="5" id="KW-0472">Membrane</keyword>
<name>A0A0D2JQM6_9BACT</name>
<dbReference type="Pfam" id="PF18073">
    <property type="entry name" value="Zn_ribbon_LapB"/>
    <property type="match status" value="1"/>
</dbReference>
<dbReference type="GO" id="GO:0046872">
    <property type="term" value="F:metal ion binding"/>
    <property type="evidence" value="ECO:0007669"/>
    <property type="project" value="UniProtKB-KW"/>
</dbReference>
<dbReference type="InterPro" id="IPR051685">
    <property type="entry name" value="Ycf3/AcsC/BcsC/TPR_MFPF"/>
</dbReference>
<keyword evidence="8" id="KW-1185">Reference proteome</keyword>
<dbReference type="PANTHER" id="PTHR44943">
    <property type="entry name" value="CELLULOSE SYNTHASE OPERON PROTEIN C"/>
    <property type="match status" value="1"/>
</dbReference>
<keyword evidence="5" id="KW-1133">Transmembrane helix</keyword>
<dbReference type="PROSITE" id="PS50005">
    <property type="entry name" value="TPR"/>
    <property type="match status" value="2"/>
</dbReference>
<evidence type="ECO:0000256" key="5">
    <source>
        <dbReference type="SAM" id="Phobius"/>
    </source>
</evidence>
<feature type="transmembrane region" description="Helical" evidence="5">
    <location>
        <begin position="15"/>
        <end position="36"/>
    </location>
</feature>
<dbReference type="FunCoup" id="A0A0D2JQM6">
    <property type="interactions" value="46"/>
</dbReference>
<dbReference type="SUPFAM" id="SSF48452">
    <property type="entry name" value="TPR-like"/>
    <property type="match status" value="2"/>
</dbReference>
<feature type="domain" description="LapB rubredoxin metal binding" evidence="6">
    <location>
        <begin position="377"/>
        <end position="404"/>
    </location>
</feature>
<dbReference type="Gene3D" id="1.25.40.10">
    <property type="entry name" value="Tetratricopeptide repeat domain"/>
    <property type="match status" value="3"/>
</dbReference>
<evidence type="ECO:0000256" key="4">
    <source>
        <dbReference type="PROSITE-ProRule" id="PRU00339"/>
    </source>
</evidence>
<keyword evidence="5" id="KW-0812">Transmembrane</keyword>
<evidence type="ECO:0000313" key="7">
    <source>
        <dbReference type="EMBL" id="KIX11810.1"/>
    </source>
</evidence>
<dbReference type="PANTHER" id="PTHR44943:SF10">
    <property type="match status" value="1"/>
</dbReference>
<dbReference type="AlphaFoldDB" id="A0A0D2JQM6"/>
<dbReference type="RefSeq" id="WP_044351520.1">
    <property type="nucleotide sequence ID" value="NZ_AZAC01000044.1"/>
</dbReference>
<evidence type="ECO:0000256" key="2">
    <source>
        <dbReference type="ARBA" id="ARBA00022737"/>
    </source>
</evidence>